<dbReference type="AlphaFoldDB" id="A0A2H5QW36"/>
<protein>
    <recommendedName>
        <fullName evidence="9">GPI-anchor transamidase</fullName>
    </recommendedName>
</protein>
<evidence type="ECO:0000256" key="4">
    <source>
        <dbReference type="ARBA" id="ARBA00022729"/>
    </source>
</evidence>
<keyword evidence="3" id="KW-0337">GPI-anchor biosynthesis</keyword>
<evidence type="ECO:0000313" key="7">
    <source>
        <dbReference type="EMBL" id="GAY68830.1"/>
    </source>
</evidence>
<name>A0A2H5QW36_CITUN</name>
<evidence type="ECO:0000256" key="3">
    <source>
        <dbReference type="ARBA" id="ARBA00022502"/>
    </source>
</evidence>
<dbReference type="GO" id="GO:0003923">
    <property type="term" value="F:GPI-anchor transamidase activity"/>
    <property type="evidence" value="ECO:0007669"/>
    <property type="project" value="InterPro"/>
</dbReference>
<dbReference type="FunFam" id="3.40.50.1460:FF:000010">
    <property type="entry name" value="putative GPI-anchor transamidase"/>
    <property type="match status" value="1"/>
</dbReference>
<comment type="similarity">
    <text evidence="2">Belongs to the peptidase C13 family.</text>
</comment>
<feature type="active site" description="Nucleophile" evidence="5">
    <location>
        <position position="204"/>
    </location>
</feature>
<dbReference type="GO" id="GO:0006506">
    <property type="term" value="P:GPI anchor biosynthetic process"/>
    <property type="evidence" value="ECO:0007669"/>
    <property type="project" value="UniProtKB-UniPathway"/>
</dbReference>
<sequence>MMVRFKMYNSFGFKSLAAMLLFFILSISISYRASAETTMHTNNWAVLVCTSRFWFNYRHMANTLSLYRTVKRLGIPDERIILMLADDMACNARNKYPAQVFNNENHKLNLYGDNVEVDYHGYEVNAENFLRVLTGRHEAAVPRSKRLLSDEGSHILLYMTGHGGDEFLKFQDSEELQSHDLADAVKQMKEKRRFKELLIMVDTCQAATLFSQLHSPGVLAIGSSMKGENSYSHHLDSDVGVSVVDRFTFYTLAFFEKLNMYDNASLSSLFTSYNPTLLMSTAYYRTDLYQRKLEEVPVTNFFGSIMETIYTDLAYRTTRSRKTSETKMPLQQSVEHDERRQLINSNVQDQTCDTKIEDKQCPFTRRWNAFRDKLEKIERIDSLVNYGLIIMFPLLLISTRFSR</sequence>
<dbReference type="PIRSF" id="PIRSF019663">
    <property type="entry name" value="Legumain"/>
    <property type="match status" value="1"/>
</dbReference>
<keyword evidence="4 6" id="KW-0732">Signal</keyword>
<organism evidence="7 8">
    <name type="scientific">Citrus unshiu</name>
    <name type="common">Satsuma mandarin</name>
    <name type="synonym">Citrus nobilis var. unshiu</name>
    <dbReference type="NCBI Taxonomy" id="55188"/>
    <lineage>
        <taxon>Eukaryota</taxon>
        <taxon>Viridiplantae</taxon>
        <taxon>Streptophyta</taxon>
        <taxon>Embryophyta</taxon>
        <taxon>Tracheophyta</taxon>
        <taxon>Spermatophyta</taxon>
        <taxon>Magnoliopsida</taxon>
        <taxon>eudicotyledons</taxon>
        <taxon>Gunneridae</taxon>
        <taxon>Pentapetalae</taxon>
        <taxon>rosids</taxon>
        <taxon>malvids</taxon>
        <taxon>Sapindales</taxon>
        <taxon>Rutaceae</taxon>
        <taxon>Aurantioideae</taxon>
        <taxon>Citrus</taxon>
    </lineage>
</organism>
<reference evidence="7 8" key="1">
    <citation type="journal article" date="2017" name="Front. Genet.">
        <title>Draft sequencing of the heterozygous diploid genome of Satsuma (Citrus unshiu Marc.) using a hybrid assembly approach.</title>
        <authorList>
            <person name="Shimizu T."/>
            <person name="Tanizawa Y."/>
            <person name="Mochizuki T."/>
            <person name="Nagasaki H."/>
            <person name="Yoshioka T."/>
            <person name="Toyoda A."/>
            <person name="Fujiyama A."/>
            <person name="Kaminuma E."/>
            <person name="Nakamura Y."/>
        </authorList>
    </citation>
    <scope>NUCLEOTIDE SEQUENCE [LARGE SCALE GENOMIC DNA]</scope>
    <source>
        <strain evidence="8">cv. Miyagawa wase</strain>
    </source>
</reference>
<dbReference type="PRINTS" id="PR00776">
    <property type="entry name" value="HEMOGLOBNASE"/>
</dbReference>
<feature type="chain" id="PRO_5014120475" description="GPI-anchor transamidase" evidence="6">
    <location>
        <begin position="36"/>
        <end position="403"/>
    </location>
</feature>
<feature type="signal peptide" evidence="6">
    <location>
        <begin position="1"/>
        <end position="35"/>
    </location>
</feature>
<dbReference type="GO" id="GO:0006508">
    <property type="term" value="P:proteolysis"/>
    <property type="evidence" value="ECO:0007669"/>
    <property type="project" value="InterPro"/>
</dbReference>
<dbReference type="Proteomes" id="UP000236630">
    <property type="component" value="Unassembled WGS sequence"/>
</dbReference>
<dbReference type="PIRSF" id="PIRSF500138">
    <property type="entry name" value="GPI8"/>
    <property type="match status" value="1"/>
</dbReference>
<dbReference type="InterPro" id="IPR028361">
    <property type="entry name" value="GPI_transamidase"/>
</dbReference>
<feature type="active site" evidence="5">
    <location>
        <position position="162"/>
    </location>
</feature>
<evidence type="ECO:0000256" key="1">
    <source>
        <dbReference type="ARBA" id="ARBA00004687"/>
    </source>
</evidence>
<dbReference type="Pfam" id="PF01650">
    <property type="entry name" value="Peptidase_C13"/>
    <property type="match status" value="1"/>
</dbReference>
<evidence type="ECO:0000313" key="8">
    <source>
        <dbReference type="Proteomes" id="UP000236630"/>
    </source>
</evidence>
<dbReference type="PANTHER" id="PTHR48067">
    <property type="entry name" value="GPI-ANCHOR TRANSAMIDASE"/>
    <property type="match status" value="1"/>
</dbReference>
<dbReference type="UniPathway" id="UPA00196"/>
<dbReference type="GO" id="GO:0042765">
    <property type="term" value="C:GPI-anchor transamidase complex"/>
    <property type="evidence" value="ECO:0007669"/>
    <property type="project" value="InterPro"/>
</dbReference>
<proteinExistence type="inferred from homology"/>
<gene>
    <name evidence="7" type="ORF">CUMW_267250</name>
</gene>
<dbReference type="InterPro" id="IPR001096">
    <property type="entry name" value="Peptidase_C13"/>
</dbReference>
<evidence type="ECO:0000256" key="2">
    <source>
        <dbReference type="ARBA" id="ARBA00009941"/>
    </source>
</evidence>
<evidence type="ECO:0000256" key="6">
    <source>
        <dbReference type="SAM" id="SignalP"/>
    </source>
</evidence>
<comment type="caution">
    <text evidence="7">The sequence shown here is derived from an EMBL/GenBank/DDBJ whole genome shotgun (WGS) entry which is preliminary data.</text>
</comment>
<keyword evidence="8" id="KW-1185">Reference proteome</keyword>
<evidence type="ECO:0008006" key="9">
    <source>
        <dbReference type="Google" id="ProtNLM"/>
    </source>
</evidence>
<evidence type="ECO:0000256" key="5">
    <source>
        <dbReference type="PIRSR" id="PIRSR019663-1"/>
    </source>
</evidence>
<comment type="pathway">
    <text evidence="1">Glycolipid biosynthesis; glycosylphosphatidylinositol-anchor biosynthesis.</text>
</comment>
<dbReference type="EMBL" id="BDQV01000988">
    <property type="protein sequence ID" value="GAY68830.1"/>
    <property type="molecule type" value="Genomic_DNA"/>
</dbReference>
<dbReference type="Gene3D" id="3.40.50.1460">
    <property type="match status" value="1"/>
</dbReference>
<dbReference type="GO" id="GO:0016255">
    <property type="term" value="P:attachment of GPI anchor to protein"/>
    <property type="evidence" value="ECO:0007669"/>
    <property type="project" value="InterPro"/>
</dbReference>
<dbReference type="PANTHER" id="PTHR48067:SF1">
    <property type="entry name" value="GPI-ANCHOR TRANSAMIDASE"/>
    <property type="match status" value="1"/>
</dbReference>
<accession>A0A2H5QW36</accession>